<protein>
    <submittedName>
        <fullName evidence="1">Uncharacterized protein</fullName>
    </submittedName>
</protein>
<evidence type="ECO:0000313" key="2">
    <source>
        <dbReference type="Proteomes" id="UP000325672"/>
    </source>
</evidence>
<proteinExistence type="predicted"/>
<gene>
    <name evidence="1" type="ORF">BDV38DRAFT_191448</name>
</gene>
<accession>A0A5N6T627</accession>
<dbReference type="GeneID" id="43636488"/>
<evidence type="ECO:0000313" key="1">
    <source>
        <dbReference type="EMBL" id="KAE8141758.1"/>
    </source>
</evidence>
<dbReference type="AlphaFoldDB" id="A0A5N6T627"/>
<dbReference type="EMBL" id="ML743557">
    <property type="protein sequence ID" value="KAE8141758.1"/>
    <property type="molecule type" value="Genomic_DNA"/>
</dbReference>
<keyword evidence="2" id="KW-1185">Reference proteome</keyword>
<dbReference type="Proteomes" id="UP000325672">
    <property type="component" value="Unassembled WGS sequence"/>
</dbReference>
<sequence length="179" mass="20356">MNPSFSPIITKIVECWECHVDDSVHFHHTMHLPSARFLHCSCDGWGRSIIRQAQFAFTNLDKLSRVSAFKRSDSLVPSQTELRICQCRDRPGKVLDSFASAEMDSQYFKSTSQTVIGSLSVHKACAGGLFRACNFSERVKTFYVPPICILHLKMTSRSLSTSCGLTMWVRERIEYRSLI</sequence>
<organism evidence="1 2">
    <name type="scientific">Aspergillus pseudotamarii</name>
    <dbReference type="NCBI Taxonomy" id="132259"/>
    <lineage>
        <taxon>Eukaryota</taxon>
        <taxon>Fungi</taxon>
        <taxon>Dikarya</taxon>
        <taxon>Ascomycota</taxon>
        <taxon>Pezizomycotina</taxon>
        <taxon>Eurotiomycetes</taxon>
        <taxon>Eurotiomycetidae</taxon>
        <taxon>Eurotiales</taxon>
        <taxon>Aspergillaceae</taxon>
        <taxon>Aspergillus</taxon>
        <taxon>Aspergillus subgen. Circumdati</taxon>
    </lineage>
</organism>
<reference evidence="1 2" key="1">
    <citation type="submission" date="2019-04" db="EMBL/GenBank/DDBJ databases">
        <title>Friends and foes A comparative genomics study of 23 Aspergillus species from section Flavi.</title>
        <authorList>
            <consortium name="DOE Joint Genome Institute"/>
            <person name="Kjaerbolling I."/>
            <person name="Vesth T."/>
            <person name="Frisvad J.C."/>
            <person name="Nybo J.L."/>
            <person name="Theobald S."/>
            <person name="Kildgaard S."/>
            <person name="Isbrandt T."/>
            <person name="Kuo A."/>
            <person name="Sato A."/>
            <person name="Lyhne E.K."/>
            <person name="Kogle M.E."/>
            <person name="Wiebenga A."/>
            <person name="Kun R.S."/>
            <person name="Lubbers R.J."/>
            <person name="Makela M.R."/>
            <person name="Barry K."/>
            <person name="Chovatia M."/>
            <person name="Clum A."/>
            <person name="Daum C."/>
            <person name="Haridas S."/>
            <person name="He G."/>
            <person name="LaButti K."/>
            <person name="Lipzen A."/>
            <person name="Mondo S."/>
            <person name="Riley R."/>
            <person name="Salamov A."/>
            <person name="Simmons B.A."/>
            <person name="Magnuson J.K."/>
            <person name="Henrissat B."/>
            <person name="Mortensen U.H."/>
            <person name="Larsen T.O."/>
            <person name="Devries R.P."/>
            <person name="Grigoriev I.V."/>
            <person name="Machida M."/>
            <person name="Baker S.E."/>
            <person name="Andersen M.R."/>
        </authorList>
    </citation>
    <scope>NUCLEOTIDE SEQUENCE [LARGE SCALE GENOMIC DNA]</scope>
    <source>
        <strain evidence="1 2">CBS 117625</strain>
    </source>
</reference>
<name>A0A5N6T627_ASPPS</name>
<dbReference type="RefSeq" id="XP_031917821.1">
    <property type="nucleotide sequence ID" value="XM_032052278.1"/>
</dbReference>